<dbReference type="Proteomes" id="UP000030752">
    <property type="component" value="Unassembled WGS sequence"/>
</dbReference>
<dbReference type="PANTHER" id="PTHR47706">
    <property type="entry name" value="NMRA-LIKE FAMILY PROTEIN"/>
    <property type="match status" value="1"/>
</dbReference>
<keyword evidence="2" id="KW-0560">Oxidoreductase</keyword>
<protein>
    <recommendedName>
        <fullName evidence="5">NmrA-like domain-containing protein</fullName>
    </recommendedName>
</protein>
<keyword evidence="4" id="KW-1185">Reference proteome</keyword>
<dbReference type="OrthoDB" id="10000533at2759"/>
<dbReference type="GO" id="GO:0016491">
    <property type="term" value="F:oxidoreductase activity"/>
    <property type="evidence" value="ECO:0007669"/>
    <property type="project" value="UniProtKB-KW"/>
</dbReference>
<evidence type="ECO:0008006" key="5">
    <source>
        <dbReference type="Google" id="ProtNLM"/>
    </source>
</evidence>
<proteinExistence type="predicted"/>
<dbReference type="InterPro" id="IPR036291">
    <property type="entry name" value="NAD(P)-bd_dom_sf"/>
</dbReference>
<evidence type="ECO:0000256" key="2">
    <source>
        <dbReference type="ARBA" id="ARBA00023002"/>
    </source>
</evidence>
<dbReference type="GeneID" id="19970149"/>
<dbReference type="eggNOG" id="ENOG502S4YF">
    <property type="taxonomic scope" value="Eukaryota"/>
</dbReference>
<evidence type="ECO:0000313" key="3">
    <source>
        <dbReference type="EMBL" id="ETN43651.1"/>
    </source>
</evidence>
<gene>
    <name evidence="3" type="ORF">HMPREF1541_02810</name>
</gene>
<dbReference type="RefSeq" id="XP_008715387.1">
    <property type="nucleotide sequence ID" value="XM_008717165.1"/>
</dbReference>
<dbReference type="InParanoid" id="W2S4L9"/>
<reference evidence="3 4" key="1">
    <citation type="submission" date="2013-03" db="EMBL/GenBank/DDBJ databases">
        <title>The Genome Sequence of Phialophora europaea CBS 101466.</title>
        <authorList>
            <consortium name="The Broad Institute Genomics Platform"/>
            <person name="Cuomo C."/>
            <person name="de Hoog S."/>
            <person name="Gorbushina A."/>
            <person name="Walker B."/>
            <person name="Young S.K."/>
            <person name="Zeng Q."/>
            <person name="Gargeya S."/>
            <person name="Fitzgerald M."/>
            <person name="Haas B."/>
            <person name="Abouelleil A."/>
            <person name="Allen A.W."/>
            <person name="Alvarado L."/>
            <person name="Arachchi H.M."/>
            <person name="Berlin A.M."/>
            <person name="Chapman S.B."/>
            <person name="Gainer-Dewar J."/>
            <person name="Goldberg J."/>
            <person name="Griggs A."/>
            <person name="Gujja S."/>
            <person name="Hansen M."/>
            <person name="Howarth C."/>
            <person name="Imamovic A."/>
            <person name="Ireland A."/>
            <person name="Larimer J."/>
            <person name="McCowan C."/>
            <person name="Murphy C."/>
            <person name="Pearson M."/>
            <person name="Poon T.W."/>
            <person name="Priest M."/>
            <person name="Roberts A."/>
            <person name="Saif S."/>
            <person name="Shea T."/>
            <person name="Sisk P."/>
            <person name="Sykes S."/>
            <person name="Wortman J."/>
            <person name="Nusbaum C."/>
            <person name="Birren B."/>
        </authorList>
    </citation>
    <scope>NUCLEOTIDE SEQUENCE [LARGE SCALE GENOMIC DNA]</scope>
    <source>
        <strain evidence="3 4">CBS 101466</strain>
    </source>
</reference>
<dbReference type="EMBL" id="KB822718">
    <property type="protein sequence ID" value="ETN43651.1"/>
    <property type="molecule type" value="Genomic_DNA"/>
</dbReference>
<evidence type="ECO:0000313" key="4">
    <source>
        <dbReference type="Proteomes" id="UP000030752"/>
    </source>
</evidence>
<sequence>MIKIAIVGTNGLAQLLAHYIETTTSHQFVIFSRRPVSGLTNKGWQVVVVNYSSTTDLSFKLAGVDTVVSTVSGDAQLRLIEAAATARVRRFVPAEFGGPPALRSADDILDNERRRALHRLAQLESTGMRFCVFTCGIFYERFAPGGLGQSQLGASSGVATEGSYMVDFRRLVARLPYNSSDGSPAKVSMISLRDLAHFVVASFALTSWPREFRVRGDRMSVRDLVATAESIRGSRSFDVQRYSRSALRDAEAHARTARDKPRELQLHQLIITAEGHYDFAQSTDNNLNSRVNLEPERFRAYLTRAWSNTH</sequence>
<accession>W2S4L9</accession>
<keyword evidence="1" id="KW-0521">NADP</keyword>
<dbReference type="VEuPathDB" id="FungiDB:HMPREF1541_02810"/>
<dbReference type="HOGENOM" id="CLU_044876_4_0_1"/>
<organism evidence="3 4">
    <name type="scientific">Cyphellophora europaea (strain CBS 101466)</name>
    <name type="common">Phialophora europaea</name>
    <dbReference type="NCBI Taxonomy" id="1220924"/>
    <lineage>
        <taxon>Eukaryota</taxon>
        <taxon>Fungi</taxon>
        <taxon>Dikarya</taxon>
        <taxon>Ascomycota</taxon>
        <taxon>Pezizomycotina</taxon>
        <taxon>Eurotiomycetes</taxon>
        <taxon>Chaetothyriomycetidae</taxon>
        <taxon>Chaetothyriales</taxon>
        <taxon>Cyphellophoraceae</taxon>
        <taxon>Cyphellophora</taxon>
    </lineage>
</organism>
<dbReference type="SUPFAM" id="SSF51735">
    <property type="entry name" value="NAD(P)-binding Rossmann-fold domains"/>
    <property type="match status" value="1"/>
</dbReference>
<dbReference type="Gene3D" id="3.40.50.720">
    <property type="entry name" value="NAD(P)-binding Rossmann-like Domain"/>
    <property type="match status" value="1"/>
</dbReference>
<evidence type="ECO:0000256" key="1">
    <source>
        <dbReference type="ARBA" id="ARBA00022857"/>
    </source>
</evidence>
<dbReference type="AlphaFoldDB" id="W2S4L9"/>
<dbReference type="InterPro" id="IPR051609">
    <property type="entry name" value="NmrA/Isoflavone_reductase-like"/>
</dbReference>
<dbReference type="PANTHER" id="PTHR47706:SF5">
    <property type="entry name" value="ISOFLAVONE REDUCTASE"/>
    <property type="match status" value="1"/>
</dbReference>
<name>W2S4L9_CYPE1</name>